<name>A0A9P6RRB8_9FUNG</name>
<evidence type="ECO:0000259" key="1">
    <source>
        <dbReference type="Pfam" id="PF12937"/>
    </source>
</evidence>
<protein>
    <recommendedName>
        <fullName evidence="1">F-box domain-containing protein</fullName>
    </recommendedName>
</protein>
<dbReference type="AlphaFoldDB" id="A0A9P6RRB8"/>
<reference evidence="2" key="1">
    <citation type="journal article" date="2020" name="Fungal Divers.">
        <title>Resolving the Mortierellaceae phylogeny through synthesis of multi-gene phylogenetics and phylogenomics.</title>
        <authorList>
            <person name="Vandepol N."/>
            <person name="Liber J."/>
            <person name="Desiro A."/>
            <person name="Na H."/>
            <person name="Kennedy M."/>
            <person name="Barry K."/>
            <person name="Grigoriev I.V."/>
            <person name="Miller A.N."/>
            <person name="O'Donnell K."/>
            <person name="Stajich J.E."/>
            <person name="Bonito G."/>
        </authorList>
    </citation>
    <scope>NUCLEOTIDE SEQUENCE</scope>
    <source>
        <strain evidence="2">REB-010B</strain>
    </source>
</reference>
<dbReference type="Gene3D" id="3.80.10.10">
    <property type="entry name" value="Ribonuclease Inhibitor"/>
    <property type="match status" value="1"/>
</dbReference>
<gene>
    <name evidence="2" type="ORF">BGZ99_008635</name>
</gene>
<dbReference type="SUPFAM" id="SSF52047">
    <property type="entry name" value="RNI-like"/>
    <property type="match status" value="1"/>
</dbReference>
<dbReference type="InterPro" id="IPR001810">
    <property type="entry name" value="F-box_dom"/>
</dbReference>
<feature type="domain" description="F-box" evidence="1">
    <location>
        <begin position="31"/>
        <end position="66"/>
    </location>
</feature>
<sequence length="572" mass="63857">MALRLKLKQFNKPHQSASSTSSQTTLALDIPEILMTIALFLNHHSLTNCARVCKDWKAVFQSQLYRVILAADFYRPGFARSFQNNISVVTSIEWIQESPTRLPVASKKSVWHPFHRKKASKPLASISHESFEQLQQSLSAGPTPSLKSLSVRVQNQHPNCILSLAAATAISLQISTTGRCPLSSSPRLYMGDILQSYPSLVHLTLKGVFTLSSRPLGEQAVPTPGPTAFLATAAATTAIGLSIPSPFSSSSVGPHTSSSSSTAHNAVVGVRSRVADHSSSIESLSLYQTDISQDELLELRVFLPELKSLLIEELPAHNEMIRTYYWTWSPTFIRSLRTAFPHMQSLRLGFMFEIIEENTIVEILQSFPLLTTVGFRNAKFGQRAMEALQQHCKLVVCLDISFAYGDDQFKAALNAELLHFLRTSTHLRELVAEGVIFHLEEPTGTGVIRTSWACTKLEKLVCGFQGTESTIFQHLSQFPMLSHLMIVHPSLIISSIDTTFALMEQSNKIEYLWFKQQRGQLLKKEMIEWLLKHLPKLKKLHVAGGAIEQKKAAKKWRREAQRLGVVVEIDSC</sequence>
<accession>A0A9P6RRB8</accession>
<dbReference type="OrthoDB" id="2400788at2759"/>
<dbReference type="InterPro" id="IPR032675">
    <property type="entry name" value="LRR_dom_sf"/>
</dbReference>
<dbReference type="InterPro" id="IPR036047">
    <property type="entry name" value="F-box-like_dom_sf"/>
</dbReference>
<dbReference type="Pfam" id="PF12937">
    <property type="entry name" value="F-box-like"/>
    <property type="match status" value="1"/>
</dbReference>
<comment type="caution">
    <text evidence="2">The sequence shown here is derived from an EMBL/GenBank/DDBJ whole genome shotgun (WGS) entry which is preliminary data.</text>
</comment>
<keyword evidence="3" id="KW-1185">Reference proteome</keyword>
<evidence type="ECO:0000313" key="3">
    <source>
        <dbReference type="Proteomes" id="UP000738325"/>
    </source>
</evidence>
<dbReference type="Proteomes" id="UP000738325">
    <property type="component" value="Unassembled WGS sequence"/>
</dbReference>
<dbReference type="SUPFAM" id="SSF81383">
    <property type="entry name" value="F-box domain"/>
    <property type="match status" value="1"/>
</dbReference>
<organism evidence="2 3">
    <name type="scientific">Dissophora globulifera</name>
    <dbReference type="NCBI Taxonomy" id="979702"/>
    <lineage>
        <taxon>Eukaryota</taxon>
        <taxon>Fungi</taxon>
        <taxon>Fungi incertae sedis</taxon>
        <taxon>Mucoromycota</taxon>
        <taxon>Mortierellomycotina</taxon>
        <taxon>Mortierellomycetes</taxon>
        <taxon>Mortierellales</taxon>
        <taxon>Mortierellaceae</taxon>
        <taxon>Dissophora</taxon>
    </lineage>
</organism>
<evidence type="ECO:0000313" key="2">
    <source>
        <dbReference type="EMBL" id="KAG0326978.1"/>
    </source>
</evidence>
<proteinExistence type="predicted"/>
<dbReference type="EMBL" id="JAAAIP010000068">
    <property type="protein sequence ID" value="KAG0326978.1"/>
    <property type="molecule type" value="Genomic_DNA"/>
</dbReference>
<dbReference type="CDD" id="cd09917">
    <property type="entry name" value="F-box_SF"/>
    <property type="match status" value="1"/>
</dbReference>
<dbReference type="Gene3D" id="1.20.1280.50">
    <property type="match status" value="1"/>
</dbReference>